<proteinExistence type="predicted"/>
<feature type="region of interest" description="Disordered" evidence="1">
    <location>
        <begin position="62"/>
        <end position="90"/>
    </location>
</feature>
<dbReference type="AlphaFoldDB" id="A0A8C3WQS2"/>
<accession>A0A8C3WQS2</accession>
<evidence type="ECO:0000313" key="3">
    <source>
        <dbReference type="Proteomes" id="UP000694540"/>
    </source>
</evidence>
<protein>
    <submittedName>
        <fullName evidence="2">Uncharacterized protein</fullName>
    </submittedName>
</protein>
<dbReference type="GeneTree" id="ENSGT00910000148083"/>
<evidence type="ECO:0000256" key="1">
    <source>
        <dbReference type="SAM" id="MobiDB-lite"/>
    </source>
</evidence>
<dbReference type="Ensembl" id="ENSCWAT00000019482.1">
    <property type="protein sequence ID" value="ENSCWAP00000017957.1"/>
    <property type="gene ID" value="ENSCWAG00000013819.1"/>
</dbReference>
<sequence length="147" mass="15892">LGFIFKWGAQLTFPWGLPPSHLPDLPPPPTRRVGGWPQSDLPWERWLPVCVGSSLPWRGVGQGKESPQFLPEISGPTPAGGLTESPPPSFGGVLPHHCPAPLDYPPEFRAGVLVTANVRVGLAGRWGFLALSRVVEPRELSPPQVKC</sequence>
<reference evidence="2" key="2">
    <citation type="submission" date="2025-09" db="UniProtKB">
        <authorList>
            <consortium name="Ensembl"/>
        </authorList>
    </citation>
    <scope>IDENTIFICATION</scope>
</reference>
<dbReference type="Proteomes" id="UP000694540">
    <property type="component" value="Unplaced"/>
</dbReference>
<reference evidence="2" key="1">
    <citation type="submission" date="2025-08" db="UniProtKB">
        <authorList>
            <consortium name="Ensembl"/>
        </authorList>
    </citation>
    <scope>IDENTIFICATION</scope>
</reference>
<evidence type="ECO:0000313" key="2">
    <source>
        <dbReference type="Ensembl" id="ENSCWAP00000017957.1"/>
    </source>
</evidence>
<keyword evidence="3" id="KW-1185">Reference proteome</keyword>
<organism evidence="2 3">
    <name type="scientific">Catagonus wagneri</name>
    <name type="common">Chacoan peccary</name>
    <dbReference type="NCBI Taxonomy" id="51154"/>
    <lineage>
        <taxon>Eukaryota</taxon>
        <taxon>Metazoa</taxon>
        <taxon>Chordata</taxon>
        <taxon>Craniata</taxon>
        <taxon>Vertebrata</taxon>
        <taxon>Euteleostomi</taxon>
        <taxon>Mammalia</taxon>
        <taxon>Eutheria</taxon>
        <taxon>Laurasiatheria</taxon>
        <taxon>Artiodactyla</taxon>
        <taxon>Suina</taxon>
        <taxon>Tayassuidae</taxon>
        <taxon>Catagonus</taxon>
    </lineage>
</organism>
<name>A0A8C3WQS2_9CETA</name>